<organism evidence="2 3">
    <name type="scientific">Vitis vinifera</name>
    <name type="common">Grape</name>
    <dbReference type="NCBI Taxonomy" id="29760"/>
    <lineage>
        <taxon>Eukaryota</taxon>
        <taxon>Viridiplantae</taxon>
        <taxon>Streptophyta</taxon>
        <taxon>Embryophyta</taxon>
        <taxon>Tracheophyta</taxon>
        <taxon>Spermatophyta</taxon>
        <taxon>Magnoliopsida</taxon>
        <taxon>eudicotyledons</taxon>
        <taxon>Gunneridae</taxon>
        <taxon>Pentapetalae</taxon>
        <taxon>rosids</taxon>
        <taxon>Vitales</taxon>
        <taxon>Vitaceae</taxon>
        <taxon>Viteae</taxon>
        <taxon>Vitis</taxon>
    </lineage>
</organism>
<dbReference type="EMBL" id="QGNW01002022">
    <property type="protein sequence ID" value="RVW26266.1"/>
    <property type="molecule type" value="Genomic_DNA"/>
</dbReference>
<name>A0A438GFX2_VITVI</name>
<sequence>MYWQLVVLDKEKEVATVEREVDGGLETLCLDLPAVIT</sequence>
<dbReference type="InterPro" id="IPR000049">
    <property type="entry name" value="ET-Flavoprotein_bsu_CS"/>
</dbReference>
<evidence type="ECO:0000313" key="1">
    <source>
        <dbReference type="EMBL" id="RVW26266.1"/>
    </source>
</evidence>
<gene>
    <name evidence="2" type="ORF">CK203_061197</name>
    <name evidence="1" type="ORF">CK203_105943</name>
</gene>
<dbReference type="EMBL" id="QGNW01000446">
    <property type="protein sequence ID" value="RVW71106.1"/>
    <property type="molecule type" value="Genomic_DNA"/>
</dbReference>
<dbReference type="Proteomes" id="UP000288805">
    <property type="component" value="Unassembled WGS sequence"/>
</dbReference>
<comment type="caution">
    <text evidence="2">The sequence shown here is derived from an EMBL/GenBank/DDBJ whole genome shotgun (WGS) entry which is preliminary data.</text>
</comment>
<dbReference type="AlphaFoldDB" id="A0A438GFX2"/>
<protein>
    <submittedName>
        <fullName evidence="2">Uncharacterized protein</fullName>
    </submittedName>
</protein>
<evidence type="ECO:0000313" key="2">
    <source>
        <dbReference type="EMBL" id="RVW71106.1"/>
    </source>
</evidence>
<dbReference type="GO" id="GO:0009055">
    <property type="term" value="F:electron transfer activity"/>
    <property type="evidence" value="ECO:0007669"/>
    <property type="project" value="InterPro"/>
</dbReference>
<reference evidence="2 3" key="1">
    <citation type="journal article" date="2018" name="PLoS Genet.">
        <title>Population sequencing reveals clonal diversity and ancestral inbreeding in the grapevine cultivar Chardonnay.</title>
        <authorList>
            <person name="Roach M.J."/>
            <person name="Johnson D.L."/>
            <person name="Bohlmann J."/>
            <person name="van Vuuren H.J."/>
            <person name="Jones S.J."/>
            <person name="Pretorius I.S."/>
            <person name="Schmidt S.A."/>
            <person name="Borneman A.R."/>
        </authorList>
    </citation>
    <scope>NUCLEOTIDE SEQUENCE [LARGE SCALE GENOMIC DNA]</scope>
    <source>
        <strain evidence="3">cv. Chardonnay</strain>
        <strain evidence="2">I10V1</strain>
        <tissue evidence="2">Leaf</tissue>
    </source>
</reference>
<dbReference type="PROSITE" id="PS01065">
    <property type="entry name" value="ETF_BETA"/>
    <property type="match status" value="1"/>
</dbReference>
<proteinExistence type="predicted"/>
<evidence type="ECO:0000313" key="3">
    <source>
        <dbReference type="Proteomes" id="UP000288805"/>
    </source>
</evidence>
<accession>A0A438GFX2</accession>